<protein>
    <submittedName>
        <fullName evidence="1">Uncharacterized protein</fullName>
    </submittedName>
</protein>
<proteinExistence type="predicted"/>
<evidence type="ECO:0000313" key="2">
    <source>
        <dbReference type="Proteomes" id="UP000230787"/>
    </source>
</evidence>
<comment type="caution">
    <text evidence="1">The sequence shown here is derived from an EMBL/GenBank/DDBJ whole genome shotgun (WGS) entry which is preliminary data.</text>
</comment>
<name>A0A2H0WKB6_UNCKA</name>
<dbReference type="AlphaFoldDB" id="A0A2H0WKB6"/>
<gene>
    <name evidence="1" type="ORF">COT69_00425</name>
</gene>
<dbReference type="EMBL" id="PEZN01000007">
    <property type="protein sequence ID" value="PIS13112.1"/>
    <property type="molecule type" value="Genomic_DNA"/>
</dbReference>
<accession>A0A2H0WKB6</accession>
<dbReference type="Proteomes" id="UP000230787">
    <property type="component" value="Unassembled WGS sequence"/>
</dbReference>
<reference evidence="2" key="1">
    <citation type="submission" date="2017-09" db="EMBL/GenBank/DDBJ databases">
        <title>Depth-based differentiation of microbial function through sediment-hosted aquifers and enrichment of novel symbionts in the deep terrestrial subsurface.</title>
        <authorList>
            <person name="Probst A.J."/>
            <person name="Ladd B."/>
            <person name="Jarett J.K."/>
            <person name="Geller-Mcgrath D.E."/>
            <person name="Sieber C.M.K."/>
            <person name="Emerson J.B."/>
            <person name="Anantharaman K."/>
            <person name="Thomas B.C."/>
            <person name="Malmstrom R."/>
            <person name="Stieglmeier M."/>
            <person name="Klingl A."/>
            <person name="Woyke T."/>
            <person name="Ryan C.M."/>
            <person name="Banfield J.F."/>
        </authorList>
    </citation>
    <scope>NUCLEOTIDE SEQUENCE [LARGE SCALE GENOMIC DNA]</scope>
</reference>
<sequence length="73" mass="8034">MVLMVGFDLSHLGGVILSLSNEVGLEKEKSSSRDTPESGVSHLWKLAHHSNPTLTGMVSSIWLRREGRTFWAG</sequence>
<evidence type="ECO:0000313" key="1">
    <source>
        <dbReference type="EMBL" id="PIS13112.1"/>
    </source>
</evidence>
<organism evidence="1 2">
    <name type="scientific">candidate division WWE3 bacterium CG09_land_8_20_14_0_10_39_24</name>
    <dbReference type="NCBI Taxonomy" id="1975088"/>
    <lineage>
        <taxon>Bacteria</taxon>
        <taxon>Katanobacteria</taxon>
    </lineage>
</organism>